<dbReference type="InterPro" id="IPR029017">
    <property type="entry name" value="Enolase-like_N"/>
</dbReference>
<dbReference type="InterPro" id="IPR013342">
    <property type="entry name" value="Mandelate_racemase_C"/>
</dbReference>
<dbReference type="EMBL" id="UINC01219052">
    <property type="protein sequence ID" value="SVE46342.1"/>
    <property type="molecule type" value="Genomic_DNA"/>
</dbReference>
<evidence type="ECO:0000313" key="3">
    <source>
        <dbReference type="EMBL" id="SVE46342.1"/>
    </source>
</evidence>
<dbReference type="SUPFAM" id="SSF51604">
    <property type="entry name" value="Enolase C-terminal domain-like"/>
    <property type="match status" value="1"/>
</dbReference>
<dbReference type="InterPro" id="IPR034593">
    <property type="entry name" value="DgoD-like"/>
</dbReference>
<dbReference type="Pfam" id="PF02746">
    <property type="entry name" value="MR_MLE_N"/>
    <property type="match status" value="1"/>
</dbReference>
<dbReference type="CDD" id="cd03316">
    <property type="entry name" value="MR_like"/>
    <property type="match status" value="1"/>
</dbReference>
<dbReference type="AlphaFoldDB" id="A0A383DPB9"/>
<organism evidence="3">
    <name type="scientific">marine metagenome</name>
    <dbReference type="NCBI Taxonomy" id="408172"/>
    <lineage>
        <taxon>unclassified sequences</taxon>
        <taxon>metagenomes</taxon>
        <taxon>ecological metagenomes</taxon>
    </lineage>
</organism>
<dbReference type="SUPFAM" id="SSF54826">
    <property type="entry name" value="Enolase N-terminal domain-like"/>
    <property type="match status" value="1"/>
</dbReference>
<dbReference type="Gene3D" id="3.20.20.120">
    <property type="entry name" value="Enolase-like C-terminal domain"/>
    <property type="match status" value="1"/>
</dbReference>
<keyword evidence="1" id="KW-0456">Lyase</keyword>
<evidence type="ECO:0000256" key="1">
    <source>
        <dbReference type="ARBA" id="ARBA00023239"/>
    </source>
</evidence>
<dbReference type="InterPro" id="IPR018110">
    <property type="entry name" value="Mandel_Rmase/mucon_lact_enz_CS"/>
</dbReference>
<accession>A0A383DPB9</accession>
<protein>
    <recommendedName>
        <fullName evidence="2">Mandelate racemase/muconate lactonizing enzyme C-terminal domain-containing protein</fullName>
    </recommendedName>
</protein>
<dbReference type="InterPro" id="IPR029065">
    <property type="entry name" value="Enolase_C-like"/>
</dbReference>
<dbReference type="InterPro" id="IPR013341">
    <property type="entry name" value="Mandelate_racemase_N_dom"/>
</dbReference>
<name>A0A383DPB9_9ZZZZ</name>
<dbReference type="GO" id="GO:0009063">
    <property type="term" value="P:amino acid catabolic process"/>
    <property type="evidence" value="ECO:0007669"/>
    <property type="project" value="InterPro"/>
</dbReference>
<gene>
    <name evidence="3" type="ORF">METZ01_LOCUS499196</name>
</gene>
<evidence type="ECO:0000259" key="2">
    <source>
        <dbReference type="SMART" id="SM00922"/>
    </source>
</evidence>
<dbReference type="PANTHER" id="PTHR48080:SF2">
    <property type="entry name" value="D-GALACTONATE DEHYDRATASE"/>
    <property type="match status" value="1"/>
</dbReference>
<sequence length="228" mass="25109">MKITNVKAIPTGSPKLDGSGFDRQPKRNFVYVKIETDEGLVGWGESTCGPLTVASMVDEIGATLIGKDPFRIEQHWQELYHLYHNVRGGVIQLAAISGIEIALWDIKGKAFDCPVWELIGGQMRERIWTYGRFDGATPEDCVEHALRETETGLTALKGDPFAHTGLFPSAQAEADSIAKVYAVREAVGPDVELLIECHGRLNPSSAIRFADAVAEMRPYVFEEPVPPQ</sequence>
<feature type="non-terminal residue" evidence="3">
    <location>
        <position position="228"/>
    </location>
</feature>
<proteinExistence type="predicted"/>
<feature type="domain" description="Mandelate racemase/muconate lactonizing enzyme C-terminal" evidence="2">
    <location>
        <begin position="138"/>
        <end position="227"/>
    </location>
</feature>
<dbReference type="Pfam" id="PF13378">
    <property type="entry name" value="MR_MLE_C"/>
    <property type="match status" value="1"/>
</dbReference>
<reference evidence="3" key="1">
    <citation type="submission" date="2018-05" db="EMBL/GenBank/DDBJ databases">
        <authorList>
            <person name="Lanie J.A."/>
            <person name="Ng W.-L."/>
            <person name="Kazmierczak K.M."/>
            <person name="Andrzejewski T.M."/>
            <person name="Davidsen T.M."/>
            <person name="Wayne K.J."/>
            <person name="Tettelin H."/>
            <person name="Glass J.I."/>
            <person name="Rusch D."/>
            <person name="Podicherti R."/>
            <person name="Tsui H.-C.T."/>
            <person name="Winkler M.E."/>
        </authorList>
    </citation>
    <scope>NUCLEOTIDE SEQUENCE</scope>
</reference>
<dbReference type="PANTHER" id="PTHR48080">
    <property type="entry name" value="D-GALACTONATE DEHYDRATASE-RELATED"/>
    <property type="match status" value="1"/>
</dbReference>
<dbReference type="GO" id="GO:0016829">
    <property type="term" value="F:lyase activity"/>
    <property type="evidence" value="ECO:0007669"/>
    <property type="project" value="UniProtKB-KW"/>
</dbReference>
<dbReference type="Gene3D" id="3.30.390.10">
    <property type="entry name" value="Enolase-like, N-terminal domain"/>
    <property type="match status" value="1"/>
</dbReference>
<dbReference type="SMART" id="SM00922">
    <property type="entry name" value="MR_MLE"/>
    <property type="match status" value="1"/>
</dbReference>
<dbReference type="PROSITE" id="PS00908">
    <property type="entry name" value="MR_MLE_1"/>
    <property type="match status" value="1"/>
</dbReference>
<dbReference type="InterPro" id="IPR036849">
    <property type="entry name" value="Enolase-like_C_sf"/>
</dbReference>